<gene>
    <name evidence="19" type="ORF">DFR51_1034</name>
    <name evidence="18" type="ORF">SmB9_21050</name>
</gene>
<dbReference type="PROSITE" id="PS52016">
    <property type="entry name" value="TONB_DEPENDENT_REC_3"/>
    <property type="match status" value="1"/>
</dbReference>
<feature type="signal peptide" evidence="15">
    <location>
        <begin position="1"/>
        <end position="23"/>
    </location>
</feature>
<evidence type="ECO:0000313" key="21">
    <source>
        <dbReference type="Proteomes" id="UP000276029"/>
    </source>
</evidence>
<name>A0AAD1D5Y5_SPHMI</name>
<evidence type="ECO:0000313" key="20">
    <source>
        <dbReference type="Proteomes" id="UP000275727"/>
    </source>
</evidence>
<evidence type="ECO:0000256" key="10">
    <source>
        <dbReference type="ARBA" id="ARBA00023136"/>
    </source>
</evidence>
<dbReference type="PANTHER" id="PTHR32552">
    <property type="entry name" value="FERRICHROME IRON RECEPTOR-RELATED"/>
    <property type="match status" value="1"/>
</dbReference>
<dbReference type="SUPFAM" id="SSF56935">
    <property type="entry name" value="Porins"/>
    <property type="match status" value="1"/>
</dbReference>
<dbReference type="GO" id="GO:0009279">
    <property type="term" value="C:cell outer membrane"/>
    <property type="evidence" value="ECO:0007669"/>
    <property type="project" value="UniProtKB-SubCell"/>
</dbReference>
<evidence type="ECO:0000256" key="15">
    <source>
        <dbReference type="SAM" id="SignalP"/>
    </source>
</evidence>
<evidence type="ECO:0000313" key="18">
    <source>
        <dbReference type="EMBL" id="BBE34447.1"/>
    </source>
</evidence>
<evidence type="ECO:0000256" key="9">
    <source>
        <dbReference type="ARBA" id="ARBA00023077"/>
    </source>
</evidence>
<dbReference type="Gene3D" id="2.40.170.20">
    <property type="entry name" value="TonB-dependent receptor, beta-barrel domain"/>
    <property type="match status" value="1"/>
</dbReference>
<evidence type="ECO:0000256" key="2">
    <source>
        <dbReference type="ARBA" id="ARBA00022448"/>
    </source>
</evidence>
<comment type="subcellular location">
    <subcellularLocation>
        <location evidence="1 12">Cell outer membrane</location>
        <topology evidence="1 12">Multi-pass membrane protein</topology>
    </subcellularLocation>
</comment>
<keyword evidence="18" id="KW-0675">Receptor</keyword>
<dbReference type="Proteomes" id="UP000275727">
    <property type="component" value="Chromosome"/>
</dbReference>
<dbReference type="Pfam" id="PF07715">
    <property type="entry name" value="Plug"/>
    <property type="match status" value="1"/>
</dbReference>
<keyword evidence="6 15" id="KW-0732">Signal</keyword>
<dbReference type="InterPro" id="IPR010917">
    <property type="entry name" value="TonB_rcpt_CS"/>
</dbReference>
<evidence type="ECO:0000256" key="1">
    <source>
        <dbReference type="ARBA" id="ARBA00004571"/>
    </source>
</evidence>
<feature type="domain" description="TonB-dependent receptor-like beta-barrel" evidence="16">
    <location>
        <begin position="254"/>
        <end position="705"/>
    </location>
</feature>
<evidence type="ECO:0000256" key="7">
    <source>
        <dbReference type="ARBA" id="ARBA00023004"/>
    </source>
</evidence>
<dbReference type="InterPro" id="IPR012910">
    <property type="entry name" value="Plug_dom"/>
</dbReference>
<keyword evidence="10 12" id="KW-0472">Membrane</keyword>
<evidence type="ECO:0000256" key="8">
    <source>
        <dbReference type="ARBA" id="ARBA00023065"/>
    </source>
</evidence>
<evidence type="ECO:0000256" key="5">
    <source>
        <dbReference type="ARBA" id="ARBA00022692"/>
    </source>
</evidence>
<keyword evidence="8" id="KW-0406">Ion transport</keyword>
<dbReference type="InterPro" id="IPR039426">
    <property type="entry name" value="TonB-dep_rcpt-like"/>
</dbReference>
<feature type="domain" description="TonB-dependent receptor plug" evidence="17">
    <location>
        <begin position="47"/>
        <end position="154"/>
    </location>
</feature>
<keyword evidence="9 14" id="KW-0798">TonB box</keyword>
<dbReference type="Gene3D" id="2.170.130.10">
    <property type="entry name" value="TonB-dependent receptor, plug domain"/>
    <property type="match status" value="1"/>
</dbReference>
<evidence type="ECO:0000256" key="13">
    <source>
        <dbReference type="PROSITE-ProRule" id="PRU10144"/>
    </source>
</evidence>
<dbReference type="InterPro" id="IPR036942">
    <property type="entry name" value="Beta-barrel_TonB_sf"/>
</dbReference>
<dbReference type="Proteomes" id="UP000276029">
    <property type="component" value="Unassembled WGS sequence"/>
</dbReference>
<protein>
    <submittedName>
        <fullName evidence="19">Iron complex outermembrane receptor protein</fullName>
    </submittedName>
    <submittedName>
        <fullName evidence="18">TonB-dependent receptor</fullName>
    </submittedName>
</protein>
<keyword evidence="3 12" id="KW-1134">Transmembrane beta strand</keyword>
<evidence type="ECO:0000256" key="12">
    <source>
        <dbReference type="PROSITE-ProRule" id="PRU01360"/>
    </source>
</evidence>
<evidence type="ECO:0000256" key="14">
    <source>
        <dbReference type="RuleBase" id="RU003357"/>
    </source>
</evidence>
<dbReference type="AlphaFoldDB" id="A0AAD1D5Y5"/>
<reference evidence="19 21" key="2">
    <citation type="submission" date="2018-10" db="EMBL/GenBank/DDBJ databases">
        <title>Genomic Encyclopedia of Type Strains, Phase IV (KMG-IV): sequencing the most valuable type-strain genomes for metagenomic binning, comparative biology and taxonomic classification.</title>
        <authorList>
            <person name="Goeker M."/>
        </authorList>
    </citation>
    <scope>NUCLEOTIDE SEQUENCE [LARGE SCALE GENOMIC DNA]</scope>
    <source>
        <strain evidence="19 21">DSM 19791</strain>
    </source>
</reference>
<reference evidence="18 20" key="1">
    <citation type="submission" date="2018-06" db="EMBL/GenBank/DDBJ databases">
        <title>Complete Genome Sequence of the Microcystin-Degrading Bacterium Sphingosinicella microcystinivorans Strain B-9.</title>
        <authorList>
            <person name="Jin H."/>
            <person name="Nishizawa T."/>
            <person name="Guo Y."/>
            <person name="Nishizawa A."/>
            <person name="Park H."/>
            <person name="Kato H."/>
            <person name="Tsuji K."/>
            <person name="Harada K."/>
        </authorList>
    </citation>
    <scope>NUCLEOTIDE SEQUENCE [LARGE SCALE GENOMIC DNA]</scope>
    <source>
        <strain evidence="18 20">B9</strain>
    </source>
</reference>
<evidence type="ECO:0000313" key="19">
    <source>
        <dbReference type="EMBL" id="RKS91469.1"/>
    </source>
</evidence>
<keyword evidence="4" id="KW-0410">Iron transport</keyword>
<dbReference type="Pfam" id="PF00593">
    <property type="entry name" value="TonB_dep_Rec_b-barrel"/>
    <property type="match status" value="1"/>
</dbReference>
<keyword evidence="21" id="KW-1185">Reference proteome</keyword>
<accession>A0AAD1D5Y5</accession>
<keyword evidence="5 12" id="KW-0812">Transmembrane</keyword>
<evidence type="ECO:0000256" key="11">
    <source>
        <dbReference type="ARBA" id="ARBA00023237"/>
    </source>
</evidence>
<dbReference type="EMBL" id="RBWX01000007">
    <property type="protein sequence ID" value="RKS91469.1"/>
    <property type="molecule type" value="Genomic_DNA"/>
</dbReference>
<dbReference type="InterPro" id="IPR000531">
    <property type="entry name" value="Beta-barrel_TonB"/>
</dbReference>
<feature type="chain" id="PRO_5042120030" evidence="15">
    <location>
        <begin position="24"/>
        <end position="744"/>
    </location>
</feature>
<dbReference type="GO" id="GO:0015344">
    <property type="term" value="F:siderophore uptake transmembrane transporter activity"/>
    <property type="evidence" value="ECO:0007669"/>
    <property type="project" value="TreeGrafter"/>
</dbReference>
<dbReference type="PANTHER" id="PTHR32552:SF89">
    <property type="entry name" value="CATECHOLATE SIDEROPHORE RECEPTOR FIU"/>
    <property type="match status" value="1"/>
</dbReference>
<evidence type="ECO:0000256" key="4">
    <source>
        <dbReference type="ARBA" id="ARBA00022496"/>
    </source>
</evidence>
<proteinExistence type="inferred from homology"/>
<keyword evidence="2 12" id="KW-0813">Transport</keyword>
<evidence type="ECO:0000256" key="6">
    <source>
        <dbReference type="ARBA" id="ARBA00022729"/>
    </source>
</evidence>
<sequence>MRSTCAVLLAASSLFVLSNSALAQNGEAAAETAALDEEIVVFGSGQTRQVQELDAADIALLAPGTSPLKSIEKLPSVNFQSADAFGAYEWSQRLSIRGFNQNQLGFTLDGIPLGDHSYGNVNGLHVNRAISPENLGLTRVSQGSGGLGTQATNNLGGTVEFFSRAPAPDFGMDVSGSYGTENTIRAFARLESGEIGGAEGTGAYISYGYLGMDKWKGVGKQRHHMLNAKAVAALGDARVTATLSVSDRRENDYQDMSSTMIDRLGYDWDNISGDYRLAVRVADAYWAEQPLPAPFATIDDAYFNAAGLRKDYLAAVGVEAPVSEAVTVALKGYWHNNEGQGLWYTPYVQTPGGAPLSIRTTEYDIDRKGLFGSITGEIGFNEITVGGWYEKNDFQQARRFYGLTDRLSPSRNSLKFQKDPFFTQWESDFDTETMQYHVEDRITLGAATITLGWKGFKVTNEATPIVASAFAQGKIKAEDWFQPHAGFAYEINDYVEMFGGFTQVARAFTASSTGGPFGTTQAGFDAIKGNLKPEESDTYEAGIRFRGGSFNGVVGGYYVNFRNRLLGFSTGAGIIGNPAVLQNVGSVRSYGLEAAGEVKLGAGFKVFASYSYNDSTYRDDVVDAAGTLIAATDGKTTVDSPKHLAKGELSYDGELFFGRIGVNYMSKRYYSYENDASVGGRAIVDASIGWRIAEGYELQVSAVNLLDKKYVSTVGTNGFSNRGDSQTLMIGAPRQVFATLKAAF</sequence>
<dbReference type="RefSeq" id="WP_121047916.1">
    <property type="nucleotide sequence ID" value="NZ_AP018711.1"/>
</dbReference>
<organism evidence="18 20">
    <name type="scientific">Sphingosinicella microcystinivorans</name>
    <dbReference type="NCBI Taxonomy" id="335406"/>
    <lineage>
        <taxon>Bacteria</taxon>
        <taxon>Pseudomonadati</taxon>
        <taxon>Pseudomonadota</taxon>
        <taxon>Alphaproteobacteria</taxon>
        <taxon>Sphingomonadales</taxon>
        <taxon>Sphingosinicellaceae</taxon>
        <taxon>Sphingosinicella</taxon>
    </lineage>
</organism>
<dbReference type="KEGG" id="smic:SmB9_21050"/>
<comment type="similarity">
    <text evidence="12 14">Belongs to the TonB-dependent receptor family.</text>
</comment>
<keyword evidence="7" id="KW-0408">Iron</keyword>
<feature type="short sequence motif" description="TonB C-terminal box" evidence="13">
    <location>
        <begin position="727"/>
        <end position="744"/>
    </location>
</feature>
<keyword evidence="11 12" id="KW-0998">Cell outer membrane</keyword>
<evidence type="ECO:0000259" key="16">
    <source>
        <dbReference type="Pfam" id="PF00593"/>
    </source>
</evidence>
<dbReference type="InterPro" id="IPR037066">
    <property type="entry name" value="Plug_dom_sf"/>
</dbReference>
<dbReference type="PROSITE" id="PS01156">
    <property type="entry name" value="TONB_DEPENDENT_REC_2"/>
    <property type="match status" value="1"/>
</dbReference>
<evidence type="ECO:0000256" key="3">
    <source>
        <dbReference type="ARBA" id="ARBA00022452"/>
    </source>
</evidence>
<evidence type="ECO:0000259" key="17">
    <source>
        <dbReference type="Pfam" id="PF07715"/>
    </source>
</evidence>
<dbReference type="EMBL" id="AP018711">
    <property type="protein sequence ID" value="BBE34447.1"/>
    <property type="molecule type" value="Genomic_DNA"/>
</dbReference>